<organism evidence="1 2">
    <name type="scientific">Treponema lecithinolyticum ATCC 700332</name>
    <dbReference type="NCBI Taxonomy" id="1321815"/>
    <lineage>
        <taxon>Bacteria</taxon>
        <taxon>Pseudomonadati</taxon>
        <taxon>Spirochaetota</taxon>
        <taxon>Spirochaetia</taxon>
        <taxon>Spirochaetales</taxon>
        <taxon>Treponemataceae</taxon>
        <taxon>Treponema</taxon>
    </lineage>
</organism>
<dbReference type="EMBL" id="AWVH01000039">
    <property type="protein sequence ID" value="ERJ92037.1"/>
    <property type="molecule type" value="Genomic_DNA"/>
</dbReference>
<keyword evidence="2" id="KW-1185">Reference proteome</keyword>
<evidence type="ECO:0000313" key="2">
    <source>
        <dbReference type="Proteomes" id="UP000016649"/>
    </source>
</evidence>
<proteinExistence type="predicted"/>
<dbReference type="RefSeq" id="WP_021687896.1">
    <property type="nucleotide sequence ID" value="NZ_KI260569.1"/>
</dbReference>
<comment type="caution">
    <text evidence="1">The sequence shown here is derived from an EMBL/GenBank/DDBJ whole genome shotgun (WGS) entry which is preliminary data.</text>
</comment>
<gene>
    <name evidence="1" type="ORF">HMPREF9193_01695</name>
</gene>
<protein>
    <recommendedName>
        <fullName evidence="3">Tetratricopeptide repeat protein</fullName>
    </recommendedName>
</protein>
<sequence>MPLKLQQKTIKKLAKSVFWAHTGEFYEKAVQGYNEVAQLKQKDYRYNWFLGTFYARALQPFESIKQFDFIFEQVPDKKINPACIAECAYAESLAFMKKWAIADFIDYHKKSGTKAEENILLQDLKKNFIDYDGKSDIESDRLFQVGYREEGKGLFSRLLRLWIPVPKDSEVSWQGLQDGATEIQVTLFAFDKKTNSNVPYNISIFSILSKSIPVKKFLKSLGKTRKVNIGFPKHYKTYECSKLQENSEEEDIRGLVTIVKAPYKSSCELDIEEPFIPSNRINNSEQKMFPHETEYNRCKDRITHFILLESYGDIYPESAERYFDFVAAMRIE</sequence>
<evidence type="ECO:0008006" key="3">
    <source>
        <dbReference type="Google" id="ProtNLM"/>
    </source>
</evidence>
<dbReference type="Proteomes" id="UP000016649">
    <property type="component" value="Unassembled WGS sequence"/>
</dbReference>
<reference evidence="1 2" key="1">
    <citation type="submission" date="2013-08" db="EMBL/GenBank/DDBJ databases">
        <authorList>
            <person name="Weinstock G."/>
            <person name="Sodergren E."/>
            <person name="Wylie T."/>
            <person name="Fulton L."/>
            <person name="Fulton R."/>
            <person name="Fronick C."/>
            <person name="O'Laughlin M."/>
            <person name="Godfrey J."/>
            <person name="Miner T."/>
            <person name="Herter B."/>
            <person name="Appelbaum E."/>
            <person name="Cordes M."/>
            <person name="Lek S."/>
            <person name="Wollam A."/>
            <person name="Pepin K.H."/>
            <person name="Palsikar V.B."/>
            <person name="Mitreva M."/>
            <person name="Wilson R.K."/>
        </authorList>
    </citation>
    <scope>NUCLEOTIDE SEQUENCE [LARGE SCALE GENOMIC DNA]</scope>
    <source>
        <strain evidence="1 2">ATCC 700332</strain>
    </source>
</reference>
<name>A0ABN0NXE3_TRELE</name>
<accession>A0ABN0NXE3</accession>
<evidence type="ECO:0000313" key="1">
    <source>
        <dbReference type="EMBL" id="ERJ92037.1"/>
    </source>
</evidence>